<dbReference type="CDD" id="cd00303">
    <property type="entry name" value="retropepsin_like"/>
    <property type="match status" value="1"/>
</dbReference>
<dbReference type="GO" id="GO:0004190">
    <property type="term" value="F:aspartic-type endopeptidase activity"/>
    <property type="evidence" value="ECO:0007669"/>
    <property type="project" value="InterPro"/>
</dbReference>
<dbReference type="AlphaFoldDB" id="A0A6V7PPZ2"/>
<dbReference type="InterPro" id="IPR032567">
    <property type="entry name" value="RTL1-rel"/>
</dbReference>
<reference evidence="1" key="1">
    <citation type="submission" date="2020-07" db="EMBL/GenBank/DDBJ databases">
        <authorList>
            <person name="Lin J."/>
        </authorList>
    </citation>
    <scope>NUCLEOTIDE SEQUENCE</scope>
</reference>
<dbReference type="PANTHER" id="PTHR15503">
    <property type="entry name" value="LDOC1 RELATED"/>
    <property type="match status" value="1"/>
</dbReference>
<dbReference type="EMBL" id="LR862150">
    <property type="protein sequence ID" value="CAD1832891.1"/>
    <property type="molecule type" value="Genomic_DNA"/>
</dbReference>
<sequence>MEYQDKFDALLNRVVLTEEYAISCFLSGLKDEIQIPVRMFQPRSLQRALSLAKLQELAVDSRNKLYKGGIKPMTGNLPTLPTSRAINNPNISQPARMLKNPSQQGLLGAGPMATKPARNISNTEFEERRAKGLCFWCEEKYAPGHQCKKKQLYKIELVEEEDPVETKSFEETAIESEVLIDAPQISLYALIGQSQPLDFRTMRLSGTAKNRRIHVLIDSGSSHNFLDSAIASKLGCHTEAVSPVKVTVADGNRLTSSAMCKGFKWKMQGVEFDTDLLLLPFKGCDMVLGIQWLIQLGPILWDFKQLRMEFHFRKRKVVLRGSPETSLKLIDRKELMKISQGNTSYSAVHLCSIHVSTQEMIQAEKVTAAETEWEGLDNLFVKRFQLLLKDYSDLFAEPQGLPPKRMQDHRIPLKDGANPVNVRPYRCSPAAKGATNCIYEQAFISKKSIAVSL</sequence>
<evidence type="ECO:0008006" key="2">
    <source>
        <dbReference type="Google" id="ProtNLM"/>
    </source>
</evidence>
<dbReference type="InterPro" id="IPR021109">
    <property type="entry name" value="Peptidase_aspartic_dom_sf"/>
</dbReference>
<evidence type="ECO:0000313" key="1">
    <source>
        <dbReference type="EMBL" id="CAD1832891.1"/>
    </source>
</evidence>
<protein>
    <recommendedName>
        <fullName evidence="2">Retrotransposon gag domain-containing protein</fullName>
    </recommendedName>
</protein>
<proteinExistence type="predicted"/>
<organism evidence="1">
    <name type="scientific">Ananas comosus var. bracteatus</name>
    <name type="common">red pineapple</name>
    <dbReference type="NCBI Taxonomy" id="296719"/>
    <lineage>
        <taxon>Eukaryota</taxon>
        <taxon>Viridiplantae</taxon>
        <taxon>Streptophyta</taxon>
        <taxon>Embryophyta</taxon>
        <taxon>Tracheophyta</taxon>
        <taxon>Spermatophyta</taxon>
        <taxon>Magnoliopsida</taxon>
        <taxon>Liliopsida</taxon>
        <taxon>Poales</taxon>
        <taxon>Bromeliaceae</taxon>
        <taxon>Bromelioideae</taxon>
        <taxon>Ananas</taxon>
    </lineage>
</organism>
<dbReference type="GO" id="GO:0006508">
    <property type="term" value="P:proteolysis"/>
    <property type="evidence" value="ECO:0007669"/>
    <property type="project" value="InterPro"/>
</dbReference>
<dbReference type="Pfam" id="PF08284">
    <property type="entry name" value="RVP_2"/>
    <property type="match status" value="1"/>
</dbReference>
<dbReference type="PROSITE" id="PS00141">
    <property type="entry name" value="ASP_PROTEASE"/>
    <property type="match status" value="1"/>
</dbReference>
<dbReference type="InterPro" id="IPR001969">
    <property type="entry name" value="Aspartic_peptidase_AS"/>
</dbReference>
<dbReference type="PANTHER" id="PTHR15503:SF43">
    <property type="entry name" value="REVERSE TRANSCRIPTASE RNASE H-LIKE DOMAIN-CONTAINING PROTEIN"/>
    <property type="match status" value="1"/>
</dbReference>
<name>A0A6V7PPZ2_ANACO</name>
<dbReference type="SUPFAM" id="SSF50630">
    <property type="entry name" value="Acid proteases"/>
    <property type="match status" value="1"/>
</dbReference>
<gene>
    <name evidence="1" type="ORF">CB5_LOCUS16102</name>
</gene>
<accession>A0A6V7PPZ2</accession>
<dbReference type="Gene3D" id="2.40.70.10">
    <property type="entry name" value="Acid Proteases"/>
    <property type="match status" value="1"/>
</dbReference>